<gene>
    <name evidence="1" type="primary">AlNc14C19G1974</name>
    <name evidence="1" type="ORF">ALNC14_023370</name>
</gene>
<dbReference type="AlphaFoldDB" id="F0W503"/>
<proteinExistence type="predicted"/>
<organism evidence="1">
    <name type="scientific">Albugo laibachii Nc14</name>
    <dbReference type="NCBI Taxonomy" id="890382"/>
    <lineage>
        <taxon>Eukaryota</taxon>
        <taxon>Sar</taxon>
        <taxon>Stramenopiles</taxon>
        <taxon>Oomycota</taxon>
        <taxon>Peronosporomycetes</taxon>
        <taxon>Albuginales</taxon>
        <taxon>Albuginaceae</taxon>
        <taxon>Albugo</taxon>
    </lineage>
</organism>
<protein>
    <submittedName>
        <fullName evidence="1">AlNc14C19G1974 protein</fullName>
    </submittedName>
</protein>
<sequence length="116" mass="12950">MRMQSMVWTTEPGVIWNEGDCLGLRRDSTYWQIENCKDTTKFAAACQNVADARIWRITGPLSSSEQAEKACNQLGRGMIFSIPATAFEIVLLLEALKSSTNNQIQRVLLNAEALVL</sequence>
<dbReference type="HOGENOM" id="CLU_2101459_0_0_1"/>
<dbReference type="EMBL" id="FR824064">
    <property type="protein sequence ID" value="CCA16194.1"/>
    <property type="molecule type" value="Genomic_DNA"/>
</dbReference>
<reference evidence="1" key="2">
    <citation type="submission" date="2011-02" db="EMBL/GenBank/DDBJ databases">
        <authorList>
            <person name="MacLean D."/>
        </authorList>
    </citation>
    <scope>NUCLEOTIDE SEQUENCE</scope>
</reference>
<name>F0W503_9STRA</name>
<evidence type="ECO:0000313" key="1">
    <source>
        <dbReference type="EMBL" id="CCA16194.1"/>
    </source>
</evidence>
<reference evidence="1" key="1">
    <citation type="journal article" date="2011" name="PLoS Biol.">
        <title>Gene gain and loss during evolution of obligate parasitism in the white rust pathogen of Arabidopsis thaliana.</title>
        <authorList>
            <person name="Kemen E."/>
            <person name="Gardiner A."/>
            <person name="Schultz-Larsen T."/>
            <person name="Kemen A.C."/>
            <person name="Balmuth A.L."/>
            <person name="Robert-Seilaniantz A."/>
            <person name="Bailey K."/>
            <person name="Holub E."/>
            <person name="Studholme D.J."/>
            <person name="Maclean D."/>
            <person name="Jones J.D."/>
        </authorList>
    </citation>
    <scope>NUCLEOTIDE SEQUENCE</scope>
</reference>
<accession>F0W503</accession>